<dbReference type="EMBL" id="CP009220">
    <property type="protein sequence ID" value="ALC05032.1"/>
    <property type="molecule type" value="Genomic_DNA"/>
</dbReference>
<keyword evidence="1" id="KW-1133">Transmembrane helix</keyword>
<dbReference type="PATRIC" id="fig|931089.4.peg.581"/>
<sequence>MQKQNLVVHVHDMIYAWTLLTQMVLGTLRAILNSLIIYVPFVLKTLVTEIPYGAGA</sequence>
<gene>
    <name evidence="2" type="ORF">CDES_02885</name>
</gene>
<keyword evidence="3" id="KW-1185">Reference proteome</keyword>
<name>A0A0M4CWA2_9CORY</name>
<reference evidence="2 3" key="1">
    <citation type="submission" date="2014-08" db="EMBL/GenBank/DDBJ databases">
        <title>Complete genome sequence of Corynebacterium deserti GIMN1.010 (=DSM 45689), isolated from desert sand in western China.</title>
        <authorList>
            <person name="Ruckert C."/>
            <person name="Albersmeier A."/>
            <person name="Kalinowski J."/>
        </authorList>
    </citation>
    <scope>NUCLEOTIDE SEQUENCE [LARGE SCALE GENOMIC DNA]</scope>
    <source>
        <strain evidence="2 3">GIMN1.010</strain>
    </source>
</reference>
<dbReference type="AlphaFoldDB" id="A0A0M4CWA2"/>
<accession>A0A0M4CWA2</accession>
<organism evidence="2 3">
    <name type="scientific">Corynebacterium deserti GIMN1.010</name>
    <dbReference type="NCBI Taxonomy" id="931089"/>
    <lineage>
        <taxon>Bacteria</taxon>
        <taxon>Bacillati</taxon>
        <taxon>Actinomycetota</taxon>
        <taxon>Actinomycetes</taxon>
        <taxon>Mycobacteriales</taxon>
        <taxon>Corynebacteriaceae</taxon>
        <taxon>Corynebacterium</taxon>
    </lineage>
</organism>
<feature type="transmembrane region" description="Helical" evidence="1">
    <location>
        <begin position="14"/>
        <end position="39"/>
    </location>
</feature>
<evidence type="ECO:0000313" key="3">
    <source>
        <dbReference type="Proteomes" id="UP000068067"/>
    </source>
</evidence>
<evidence type="ECO:0000313" key="2">
    <source>
        <dbReference type="EMBL" id="ALC05032.1"/>
    </source>
</evidence>
<proteinExistence type="predicted"/>
<evidence type="ECO:0000256" key="1">
    <source>
        <dbReference type="SAM" id="Phobius"/>
    </source>
</evidence>
<keyword evidence="1" id="KW-0472">Membrane</keyword>
<dbReference type="Proteomes" id="UP000068067">
    <property type="component" value="Chromosome"/>
</dbReference>
<dbReference type="KEGG" id="cdx:CDES_02885"/>
<keyword evidence="1" id="KW-0812">Transmembrane</keyword>
<protein>
    <submittedName>
        <fullName evidence="2">Putative membrane protein</fullName>
    </submittedName>
</protein>